<feature type="transmembrane region" description="Helical" evidence="5">
    <location>
        <begin position="33"/>
        <end position="50"/>
    </location>
</feature>
<evidence type="ECO:0000256" key="5">
    <source>
        <dbReference type="SAM" id="Phobius"/>
    </source>
</evidence>
<dbReference type="InterPro" id="IPR007016">
    <property type="entry name" value="O-antigen_ligase-rel_domated"/>
</dbReference>
<feature type="transmembrane region" description="Helical" evidence="5">
    <location>
        <begin position="12"/>
        <end position="28"/>
    </location>
</feature>
<dbReference type="RefSeq" id="WP_257716603.1">
    <property type="nucleotide sequence ID" value="NZ_JANJOU010000009.1"/>
</dbReference>
<evidence type="ECO:0000256" key="1">
    <source>
        <dbReference type="ARBA" id="ARBA00004141"/>
    </source>
</evidence>
<comment type="caution">
    <text evidence="7">The sequence shown here is derived from an EMBL/GenBank/DDBJ whole genome shotgun (WGS) entry which is preliminary data.</text>
</comment>
<comment type="subcellular location">
    <subcellularLocation>
        <location evidence="1">Membrane</location>
        <topology evidence="1">Multi-pass membrane protein</topology>
    </subcellularLocation>
</comment>
<keyword evidence="3 5" id="KW-1133">Transmembrane helix</keyword>
<feature type="transmembrane region" description="Helical" evidence="5">
    <location>
        <begin position="183"/>
        <end position="200"/>
    </location>
</feature>
<feature type="transmembrane region" description="Helical" evidence="5">
    <location>
        <begin position="382"/>
        <end position="403"/>
    </location>
</feature>
<dbReference type="Proteomes" id="UP001524642">
    <property type="component" value="Unassembled WGS sequence"/>
</dbReference>
<feature type="transmembrane region" description="Helical" evidence="5">
    <location>
        <begin position="337"/>
        <end position="362"/>
    </location>
</feature>
<feature type="transmembrane region" description="Helical" evidence="5">
    <location>
        <begin position="62"/>
        <end position="80"/>
    </location>
</feature>
<feature type="transmembrane region" description="Helical" evidence="5">
    <location>
        <begin position="87"/>
        <end position="110"/>
    </location>
</feature>
<sequence length="413" mass="42197">MPVPRTSIPPGAALPAGILLLVVPLVAFGQFRGIALAATIGLLAVVVGHARTGHGLPRPGRTALLALLPLLWCLVSALWAQAPGHAAATALLLGGFILVGSAACAAVSTTMPEEAEVILRRLAWGLGLAILLALLDHLVGGALRAALRGMRDVPGTLSFSLKPAVSTIAVLLPVVPFMRGTPWPARAALVLGGLLTAFLLPAESAKIAIVAGLLAAGAAAWLGPWVARAIGAALAIGFLAAPLIVGAMLPRLPSLETMQPSAAHRILIWDFALSRIAERPVLGWGGEAARTIPGGKDTFSTETLDRYGLTSPFSRSWFGRKDAQRLPLHTHNAPIQVWLELGGVGAALAALLMLGLGAAAAASGPAGAGVLAAAATVGMLSYGIWQEWWIGLLLVAALALTALRRSAGLTAPD</sequence>
<proteinExistence type="predicted"/>
<keyword evidence="7" id="KW-0436">Ligase</keyword>
<evidence type="ECO:0000313" key="7">
    <source>
        <dbReference type="EMBL" id="MCR0982937.1"/>
    </source>
</evidence>
<evidence type="ECO:0000259" key="6">
    <source>
        <dbReference type="Pfam" id="PF04932"/>
    </source>
</evidence>
<gene>
    <name evidence="7" type="ORF">NRP21_12855</name>
</gene>
<reference evidence="7 8" key="1">
    <citation type="submission" date="2022-06" db="EMBL/GenBank/DDBJ databases">
        <title>Roseomonas CN29.</title>
        <authorList>
            <person name="Cheng Y."/>
            <person name="He X."/>
        </authorList>
    </citation>
    <scope>NUCLEOTIDE SEQUENCE [LARGE SCALE GENOMIC DNA]</scope>
    <source>
        <strain evidence="7 8">CN29</strain>
    </source>
</reference>
<dbReference type="EMBL" id="JANJOU010000009">
    <property type="protein sequence ID" value="MCR0982937.1"/>
    <property type="molecule type" value="Genomic_DNA"/>
</dbReference>
<feature type="transmembrane region" description="Helical" evidence="5">
    <location>
        <begin position="122"/>
        <end position="147"/>
    </location>
</feature>
<name>A0ABT1X704_9PROT</name>
<dbReference type="GO" id="GO:0016874">
    <property type="term" value="F:ligase activity"/>
    <property type="evidence" value="ECO:0007669"/>
    <property type="project" value="UniProtKB-KW"/>
</dbReference>
<protein>
    <submittedName>
        <fullName evidence="7">O-antigen ligase family protein</fullName>
    </submittedName>
</protein>
<evidence type="ECO:0000256" key="3">
    <source>
        <dbReference type="ARBA" id="ARBA00022989"/>
    </source>
</evidence>
<accession>A0ABT1X704</accession>
<organism evidence="7 8">
    <name type="scientific">Roseomonas populi</name>
    <dbReference type="NCBI Taxonomy" id="3121582"/>
    <lineage>
        <taxon>Bacteria</taxon>
        <taxon>Pseudomonadati</taxon>
        <taxon>Pseudomonadota</taxon>
        <taxon>Alphaproteobacteria</taxon>
        <taxon>Acetobacterales</taxon>
        <taxon>Roseomonadaceae</taxon>
        <taxon>Roseomonas</taxon>
    </lineage>
</organism>
<feature type="transmembrane region" description="Helical" evidence="5">
    <location>
        <begin position="159"/>
        <end position="177"/>
    </location>
</feature>
<evidence type="ECO:0000256" key="4">
    <source>
        <dbReference type="ARBA" id="ARBA00023136"/>
    </source>
</evidence>
<feature type="domain" description="O-antigen ligase-related" evidence="6">
    <location>
        <begin position="192"/>
        <end position="349"/>
    </location>
</feature>
<keyword evidence="4 5" id="KW-0472">Membrane</keyword>
<evidence type="ECO:0000256" key="2">
    <source>
        <dbReference type="ARBA" id="ARBA00022692"/>
    </source>
</evidence>
<keyword evidence="2 5" id="KW-0812">Transmembrane</keyword>
<keyword evidence="8" id="KW-1185">Reference proteome</keyword>
<dbReference type="Pfam" id="PF04932">
    <property type="entry name" value="Wzy_C"/>
    <property type="match status" value="1"/>
</dbReference>
<evidence type="ECO:0000313" key="8">
    <source>
        <dbReference type="Proteomes" id="UP001524642"/>
    </source>
</evidence>
<feature type="transmembrane region" description="Helical" evidence="5">
    <location>
        <begin position="229"/>
        <end position="249"/>
    </location>
</feature>